<dbReference type="Pfam" id="PF11225">
    <property type="entry name" value="DUF3024"/>
    <property type="match status" value="1"/>
</dbReference>
<accession>A0A0M0HZ72</accession>
<dbReference type="STRING" id="171383.AKJ31_10815"/>
<dbReference type="OrthoDB" id="5900883at2"/>
<reference evidence="2" key="1">
    <citation type="submission" date="2015-08" db="EMBL/GenBank/DDBJ databases">
        <title>Vibrio galatheae sp. nov., a novel member of the Vibrionaceae family isolated from the Solomon Islands.</title>
        <authorList>
            <person name="Giubergia S."/>
            <person name="Machado H."/>
            <person name="Mateiu R.V."/>
            <person name="Gram L."/>
        </authorList>
    </citation>
    <scope>NUCLEOTIDE SEQUENCE [LARGE SCALE GENOMIC DNA]</scope>
    <source>
        <strain evidence="2">DSM 19134</strain>
    </source>
</reference>
<keyword evidence="2" id="KW-1185">Reference proteome</keyword>
<protein>
    <recommendedName>
        <fullName evidence="3">DUF3024 domain-containing protein</fullName>
    </recommendedName>
</protein>
<gene>
    <name evidence="1" type="ORF">AKJ31_10815</name>
</gene>
<dbReference type="Proteomes" id="UP000037530">
    <property type="component" value="Unassembled WGS sequence"/>
</dbReference>
<dbReference type="InterPro" id="IPR021388">
    <property type="entry name" value="DUF3024"/>
</dbReference>
<evidence type="ECO:0008006" key="3">
    <source>
        <dbReference type="Google" id="ProtNLM"/>
    </source>
</evidence>
<comment type="caution">
    <text evidence="1">The sequence shown here is derived from an EMBL/GenBank/DDBJ whole genome shotgun (WGS) entry which is preliminary data.</text>
</comment>
<evidence type="ECO:0000313" key="1">
    <source>
        <dbReference type="EMBL" id="KOO07379.1"/>
    </source>
</evidence>
<dbReference type="RefSeq" id="WP_053409113.1">
    <property type="nucleotide sequence ID" value="NZ_DAIPHI010000084.1"/>
</dbReference>
<evidence type="ECO:0000313" key="2">
    <source>
        <dbReference type="Proteomes" id="UP000037530"/>
    </source>
</evidence>
<dbReference type="EMBL" id="LHPI01000009">
    <property type="protein sequence ID" value="KOO07379.1"/>
    <property type="molecule type" value="Genomic_DNA"/>
</dbReference>
<sequence length="117" mass="13495">MSVVSLLQRQVESRAQLICQQRNQSVPAELGKASYEVTPHGVVFIKEHFLLDSTHREFLNRVAKVEWNANKSRWDLFMADADNSGDWLPYPFLASSNDLTAIMREVDKDPKAIFWED</sequence>
<name>A0A0M0HZ72_9VIBR</name>
<proteinExistence type="predicted"/>
<dbReference type="PATRIC" id="fig|171383.3.peg.2204"/>
<organism evidence="1 2">
    <name type="scientific">Vibrio hepatarius</name>
    <dbReference type="NCBI Taxonomy" id="171383"/>
    <lineage>
        <taxon>Bacteria</taxon>
        <taxon>Pseudomonadati</taxon>
        <taxon>Pseudomonadota</taxon>
        <taxon>Gammaproteobacteria</taxon>
        <taxon>Vibrionales</taxon>
        <taxon>Vibrionaceae</taxon>
        <taxon>Vibrio</taxon>
        <taxon>Vibrio oreintalis group</taxon>
    </lineage>
</organism>
<dbReference type="AlphaFoldDB" id="A0A0M0HZ72"/>